<sequence length="379" mass="40848">MSETKSELDDTVKNAPVPAHIRALPLYVPGRSEQSVAREYGLARIIKLASNENPLGCSPHVAQALAEQFSGADTALARYPDSDAFDLRNALARYHGVPANHIAVTNGSHELIDLCAALSLRAGTAGLYSQYAFQAYPISIKARGATAIEVPASDYRHDPAAMRAALTPATRLVYICNPNNPTGTLLSPAEIEVILDSVGPDTLVVLDEAYIDYVDPTLRPDSISLLARYPQLVVARTFSKAYGLASLRVGYGIMHPDLVDAIARIRPTFSVNALAQRAALAALADRVFLQRTQSLNRAGIAQITQALERQGIPFIPTHANFIAIGLNDAKTVAQRLLQAGIVVRPLGAYELDDLVRVTVGTEEENDMFLRALFAALGRD</sequence>
<evidence type="ECO:0000256" key="1">
    <source>
        <dbReference type="ARBA" id="ARBA00001933"/>
    </source>
</evidence>
<dbReference type="Proteomes" id="UP000198844">
    <property type="component" value="Unassembled WGS sequence"/>
</dbReference>
<evidence type="ECO:0000256" key="4">
    <source>
        <dbReference type="ARBA" id="ARBA00011738"/>
    </source>
</evidence>
<dbReference type="InterPro" id="IPR005861">
    <property type="entry name" value="HisP_aminotrans"/>
</dbReference>
<keyword evidence="9" id="KW-0028">Amino-acid biosynthesis</keyword>
<evidence type="ECO:0000256" key="2">
    <source>
        <dbReference type="ARBA" id="ARBA00005011"/>
    </source>
</evidence>
<feature type="domain" description="Aminotransferase class I/classII large" evidence="10">
    <location>
        <begin position="45"/>
        <end position="372"/>
    </location>
</feature>
<comment type="pathway">
    <text evidence="2 9">Amino-acid biosynthesis; L-histidine biosynthesis; L-histidine from 5-phospho-alpha-D-ribose 1-diphosphate: step 7/9.</text>
</comment>
<dbReference type="InterPro" id="IPR050106">
    <property type="entry name" value="HistidinolP_aminotransfase"/>
</dbReference>
<dbReference type="Pfam" id="PF00155">
    <property type="entry name" value="Aminotran_1_2"/>
    <property type="match status" value="1"/>
</dbReference>
<evidence type="ECO:0000313" key="11">
    <source>
        <dbReference type="EMBL" id="SFU09897.1"/>
    </source>
</evidence>
<dbReference type="NCBIfam" id="TIGR01141">
    <property type="entry name" value="hisC"/>
    <property type="match status" value="1"/>
</dbReference>
<keyword evidence="9" id="KW-0368">Histidine biosynthesis</keyword>
<comment type="subunit">
    <text evidence="4 9">Homodimer.</text>
</comment>
<dbReference type="SUPFAM" id="SSF53383">
    <property type="entry name" value="PLP-dependent transferases"/>
    <property type="match status" value="1"/>
</dbReference>
<dbReference type="EMBL" id="FPBH01000009">
    <property type="protein sequence ID" value="SFU09897.1"/>
    <property type="molecule type" value="Genomic_DNA"/>
</dbReference>
<evidence type="ECO:0000256" key="5">
    <source>
        <dbReference type="ARBA" id="ARBA00022576"/>
    </source>
</evidence>
<dbReference type="GO" id="GO:0030170">
    <property type="term" value="F:pyridoxal phosphate binding"/>
    <property type="evidence" value="ECO:0007669"/>
    <property type="project" value="InterPro"/>
</dbReference>
<evidence type="ECO:0000256" key="8">
    <source>
        <dbReference type="ARBA" id="ARBA00047481"/>
    </source>
</evidence>
<dbReference type="PANTHER" id="PTHR43643">
    <property type="entry name" value="HISTIDINOL-PHOSPHATE AMINOTRANSFERASE 2"/>
    <property type="match status" value="1"/>
</dbReference>
<comment type="cofactor">
    <cofactor evidence="1 9">
        <name>pyridoxal 5'-phosphate</name>
        <dbReference type="ChEBI" id="CHEBI:597326"/>
    </cofactor>
</comment>
<evidence type="ECO:0000259" key="10">
    <source>
        <dbReference type="Pfam" id="PF00155"/>
    </source>
</evidence>
<dbReference type="AlphaFoldDB" id="A0A1I7DE31"/>
<keyword evidence="6 9" id="KW-0808">Transferase</keyword>
<dbReference type="RefSeq" id="WP_093635329.1">
    <property type="nucleotide sequence ID" value="NZ_FPBH01000009.1"/>
</dbReference>
<evidence type="ECO:0000256" key="7">
    <source>
        <dbReference type="ARBA" id="ARBA00022898"/>
    </source>
</evidence>
<accession>A0A1I7DE31</accession>
<comment type="similarity">
    <text evidence="3 9">Belongs to the class-II pyridoxal-phosphate-dependent aminotransferase family. Histidinol-phosphate aminotransferase subfamily.</text>
</comment>
<protein>
    <recommendedName>
        <fullName evidence="9">Histidinol-phosphate aminotransferase</fullName>
        <ecNumber evidence="9">2.6.1.9</ecNumber>
    </recommendedName>
    <alternativeName>
        <fullName evidence="9">Imidazole acetol-phosphate transaminase</fullName>
    </alternativeName>
</protein>
<dbReference type="HAMAP" id="MF_01023">
    <property type="entry name" value="HisC_aminotrans_2"/>
    <property type="match status" value="1"/>
</dbReference>
<dbReference type="GO" id="GO:0004400">
    <property type="term" value="F:histidinol-phosphate transaminase activity"/>
    <property type="evidence" value="ECO:0007669"/>
    <property type="project" value="UniProtKB-UniRule"/>
</dbReference>
<name>A0A1I7DE31_9BURK</name>
<gene>
    <name evidence="9" type="primary">hisC</name>
    <name evidence="11" type="ORF">SAMN05192563_1009198</name>
</gene>
<dbReference type="EC" id="2.6.1.9" evidence="9"/>
<feature type="modified residue" description="N6-(pyridoxal phosphate)lysine" evidence="9">
    <location>
        <position position="240"/>
    </location>
</feature>
<dbReference type="UniPathway" id="UPA00031">
    <property type="reaction ID" value="UER00012"/>
</dbReference>
<dbReference type="InterPro" id="IPR015422">
    <property type="entry name" value="PyrdxlP-dep_Trfase_small"/>
</dbReference>
<proteinExistence type="inferred from homology"/>
<dbReference type="CDD" id="cd00609">
    <property type="entry name" value="AAT_like"/>
    <property type="match status" value="1"/>
</dbReference>
<comment type="catalytic activity">
    <reaction evidence="8 9">
        <text>L-histidinol phosphate + 2-oxoglutarate = 3-(imidazol-4-yl)-2-oxopropyl phosphate + L-glutamate</text>
        <dbReference type="Rhea" id="RHEA:23744"/>
        <dbReference type="ChEBI" id="CHEBI:16810"/>
        <dbReference type="ChEBI" id="CHEBI:29985"/>
        <dbReference type="ChEBI" id="CHEBI:57766"/>
        <dbReference type="ChEBI" id="CHEBI:57980"/>
        <dbReference type="EC" id="2.6.1.9"/>
    </reaction>
</comment>
<dbReference type="Gene3D" id="3.90.1150.10">
    <property type="entry name" value="Aspartate Aminotransferase, domain 1"/>
    <property type="match status" value="1"/>
</dbReference>
<dbReference type="GO" id="GO:0000105">
    <property type="term" value="P:L-histidine biosynthetic process"/>
    <property type="evidence" value="ECO:0007669"/>
    <property type="project" value="UniProtKB-UniRule"/>
</dbReference>
<dbReference type="InterPro" id="IPR001917">
    <property type="entry name" value="Aminotrans_II_pyridoxalP_BS"/>
</dbReference>
<keyword evidence="5 9" id="KW-0032">Aminotransferase</keyword>
<organism evidence="11 12">
    <name type="scientific">Paraburkholderia aspalathi</name>
    <dbReference type="NCBI Taxonomy" id="1324617"/>
    <lineage>
        <taxon>Bacteria</taxon>
        <taxon>Pseudomonadati</taxon>
        <taxon>Pseudomonadota</taxon>
        <taxon>Betaproteobacteria</taxon>
        <taxon>Burkholderiales</taxon>
        <taxon>Burkholderiaceae</taxon>
        <taxon>Paraburkholderia</taxon>
    </lineage>
</organism>
<keyword evidence="7 9" id="KW-0663">Pyridoxal phosphate</keyword>
<reference evidence="11 12" key="1">
    <citation type="submission" date="2016-10" db="EMBL/GenBank/DDBJ databases">
        <authorList>
            <person name="de Groot N.N."/>
        </authorList>
    </citation>
    <scope>NUCLEOTIDE SEQUENCE [LARGE SCALE GENOMIC DNA]</scope>
    <source>
        <strain evidence="11 12">LMG 27731</strain>
    </source>
</reference>
<dbReference type="InterPro" id="IPR015424">
    <property type="entry name" value="PyrdxlP-dep_Trfase"/>
</dbReference>
<evidence type="ECO:0000313" key="12">
    <source>
        <dbReference type="Proteomes" id="UP000198844"/>
    </source>
</evidence>
<dbReference type="InterPro" id="IPR015421">
    <property type="entry name" value="PyrdxlP-dep_Trfase_major"/>
</dbReference>
<evidence type="ECO:0000256" key="3">
    <source>
        <dbReference type="ARBA" id="ARBA00007970"/>
    </source>
</evidence>
<dbReference type="PANTHER" id="PTHR43643:SF3">
    <property type="entry name" value="HISTIDINOL-PHOSPHATE AMINOTRANSFERASE"/>
    <property type="match status" value="1"/>
</dbReference>
<evidence type="ECO:0000256" key="9">
    <source>
        <dbReference type="HAMAP-Rule" id="MF_01023"/>
    </source>
</evidence>
<dbReference type="Gene3D" id="3.40.640.10">
    <property type="entry name" value="Type I PLP-dependent aspartate aminotransferase-like (Major domain)"/>
    <property type="match status" value="1"/>
</dbReference>
<dbReference type="InterPro" id="IPR004839">
    <property type="entry name" value="Aminotransferase_I/II_large"/>
</dbReference>
<dbReference type="OrthoDB" id="9813612at2"/>
<dbReference type="PROSITE" id="PS00599">
    <property type="entry name" value="AA_TRANSFER_CLASS_2"/>
    <property type="match status" value="1"/>
</dbReference>
<evidence type="ECO:0000256" key="6">
    <source>
        <dbReference type="ARBA" id="ARBA00022679"/>
    </source>
</evidence>